<dbReference type="EMBL" id="JAQQWL010000011">
    <property type="protein sequence ID" value="KAK8050754.1"/>
    <property type="molecule type" value="Genomic_DNA"/>
</dbReference>
<proteinExistence type="predicted"/>
<comment type="caution">
    <text evidence="3">The sequence shown here is derived from an EMBL/GenBank/DDBJ whole genome shotgun (WGS) entry which is preliminary data.</text>
</comment>
<organism evidence="3 4">
    <name type="scientific">Apiospora phragmitis</name>
    <dbReference type="NCBI Taxonomy" id="2905665"/>
    <lineage>
        <taxon>Eukaryota</taxon>
        <taxon>Fungi</taxon>
        <taxon>Dikarya</taxon>
        <taxon>Ascomycota</taxon>
        <taxon>Pezizomycotina</taxon>
        <taxon>Sordariomycetes</taxon>
        <taxon>Xylariomycetidae</taxon>
        <taxon>Amphisphaeriales</taxon>
        <taxon>Apiosporaceae</taxon>
        <taxon>Apiospora</taxon>
    </lineage>
</organism>
<dbReference type="InterPro" id="IPR042099">
    <property type="entry name" value="ANL_N_sf"/>
</dbReference>
<keyword evidence="1" id="KW-0732">Signal</keyword>
<dbReference type="GO" id="GO:0016874">
    <property type="term" value="F:ligase activity"/>
    <property type="evidence" value="ECO:0007669"/>
    <property type="project" value="UniProtKB-KW"/>
</dbReference>
<feature type="signal peptide" evidence="1">
    <location>
        <begin position="1"/>
        <end position="21"/>
    </location>
</feature>
<sequence>MLSALVLAALLAFLVSPSIKGLVRCLLSLTKQKKWRVHAMTEDLAEVDGGVYEQKSVFECIEQGLQGKPDGLAVICMFQPPDHLDGLVSQSATLESGDGIMSNGAAEPPQQTTALWDQPRYSLGSHLHHERTAITSLQAPSPFLTLTYTQLHDTALKLAAGLLEAGVHSETTLFMAIPNGGEYAILLWACVLLRITYVSLDPSQLGIAGFTRLKQTLRSLKPQVLVAQDVRQGGAFEVAAAELQLPRPVYLCLSGGPEGVGVGGWKTLRAVVEQGARRRRGLHQPAAATGRGDRGNDYEYVTAEAALDTALVTAARRDRPGRIHSVMFTSGTSGEPKGCPQSVGGMAHALRSQAWLLLEPAAGRALMQPHNSRGIAPAQTLQTWSAGGAVILTGQAFDAGAALDAIERGRAAFLVLTPPMVHEMAAARAARPQVPVGCVRTVQVGGDTVTRGLLERAAALFPQARVCVNHGMTEGPGAFVWPWMASPSGSLSGVRYFGGEICPAGAVAPGARIRICDADGSRVLERGQPGAMHISCPSIIGHYWAGRADESFYADSDGRRWFKTGDVAMIDSDGLVFVLGRTKDMIRRAGVLVAPAAIESLVEAYTGAQTVVVPAQHHVLGAEPFVVGA</sequence>
<feature type="chain" id="PRO_5045948343" evidence="1">
    <location>
        <begin position="22"/>
        <end position="629"/>
    </location>
</feature>
<dbReference type="PANTHER" id="PTHR43201">
    <property type="entry name" value="ACYL-COA SYNTHETASE"/>
    <property type="match status" value="1"/>
</dbReference>
<dbReference type="PROSITE" id="PS00455">
    <property type="entry name" value="AMP_BINDING"/>
    <property type="match status" value="1"/>
</dbReference>
<accession>A0ABR1TVT5</accession>
<evidence type="ECO:0000256" key="1">
    <source>
        <dbReference type="SAM" id="SignalP"/>
    </source>
</evidence>
<dbReference type="Proteomes" id="UP001480595">
    <property type="component" value="Unassembled WGS sequence"/>
</dbReference>
<dbReference type="SUPFAM" id="SSF56801">
    <property type="entry name" value="Acetyl-CoA synthetase-like"/>
    <property type="match status" value="1"/>
</dbReference>
<feature type="domain" description="AMP-dependent synthetase/ligase" evidence="2">
    <location>
        <begin position="129"/>
        <end position="544"/>
    </location>
</feature>
<evidence type="ECO:0000313" key="3">
    <source>
        <dbReference type="EMBL" id="KAK8050754.1"/>
    </source>
</evidence>
<evidence type="ECO:0000259" key="2">
    <source>
        <dbReference type="Pfam" id="PF00501"/>
    </source>
</evidence>
<dbReference type="InterPro" id="IPR020845">
    <property type="entry name" value="AMP-binding_CS"/>
</dbReference>
<dbReference type="InterPro" id="IPR000873">
    <property type="entry name" value="AMP-dep_synth/lig_dom"/>
</dbReference>
<dbReference type="GeneID" id="92096956"/>
<dbReference type="Gene3D" id="3.40.50.12780">
    <property type="entry name" value="N-terminal domain of ligase-like"/>
    <property type="match status" value="1"/>
</dbReference>
<gene>
    <name evidence="3" type="ORF">PG994_012484</name>
</gene>
<dbReference type="RefSeq" id="XP_066713003.1">
    <property type="nucleotide sequence ID" value="XM_066863893.1"/>
</dbReference>
<keyword evidence="3" id="KW-0436">Ligase</keyword>
<reference evidence="3 4" key="1">
    <citation type="submission" date="2023-01" db="EMBL/GenBank/DDBJ databases">
        <title>Analysis of 21 Apiospora genomes using comparative genomics revels a genus with tremendous synthesis potential of carbohydrate active enzymes and secondary metabolites.</title>
        <authorList>
            <person name="Sorensen T."/>
        </authorList>
    </citation>
    <scope>NUCLEOTIDE SEQUENCE [LARGE SCALE GENOMIC DNA]</scope>
    <source>
        <strain evidence="3 4">CBS 135458</strain>
    </source>
</reference>
<keyword evidence="4" id="KW-1185">Reference proteome</keyword>
<name>A0ABR1TVT5_9PEZI</name>
<evidence type="ECO:0000313" key="4">
    <source>
        <dbReference type="Proteomes" id="UP001480595"/>
    </source>
</evidence>
<dbReference type="Pfam" id="PF00501">
    <property type="entry name" value="AMP-binding"/>
    <property type="match status" value="1"/>
</dbReference>
<dbReference type="CDD" id="cd04433">
    <property type="entry name" value="AFD_class_I"/>
    <property type="match status" value="1"/>
</dbReference>
<protein>
    <submittedName>
        <fullName evidence="3">4-coumarate--CoA ligase 2</fullName>
    </submittedName>
</protein>
<dbReference type="PANTHER" id="PTHR43201:SF32">
    <property type="entry name" value="2-SUCCINYLBENZOATE--COA LIGASE, CHLOROPLASTIC_PEROXISOMAL"/>
    <property type="match status" value="1"/>
</dbReference>